<feature type="compositionally biased region" description="Basic residues" evidence="1">
    <location>
        <begin position="302"/>
        <end position="319"/>
    </location>
</feature>
<feature type="compositionally biased region" description="Basic and acidic residues" evidence="1">
    <location>
        <begin position="261"/>
        <end position="278"/>
    </location>
</feature>
<evidence type="ECO:0000313" key="2">
    <source>
        <dbReference type="Proteomes" id="UP000000715"/>
    </source>
</evidence>
<feature type="compositionally biased region" description="Pro residues" evidence="1">
    <location>
        <begin position="45"/>
        <end position="57"/>
    </location>
</feature>
<protein>
    <submittedName>
        <fullName evidence="3">Translation initiation factor IF-2-like</fullName>
    </submittedName>
</protein>
<dbReference type="GeneID" id="123388755"/>
<name>A0A8U0RHB0_MUSPF</name>
<organism evidence="2 3">
    <name type="scientific">Mustela putorius furo</name>
    <name type="common">European domestic ferret</name>
    <name type="synonym">Mustela furo</name>
    <dbReference type="NCBI Taxonomy" id="9669"/>
    <lineage>
        <taxon>Eukaryota</taxon>
        <taxon>Metazoa</taxon>
        <taxon>Chordata</taxon>
        <taxon>Craniata</taxon>
        <taxon>Vertebrata</taxon>
        <taxon>Euteleostomi</taxon>
        <taxon>Mammalia</taxon>
        <taxon>Eutheria</taxon>
        <taxon>Laurasiatheria</taxon>
        <taxon>Carnivora</taxon>
        <taxon>Caniformia</taxon>
        <taxon>Musteloidea</taxon>
        <taxon>Mustelidae</taxon>
        <taxon>Mustelinae</taxon>
        <taxon>Mustela</taxon>
    </lineage>
</organism>
<evidence type="ECO:0000256" key="1">
    <source>
        <dbReference type="SAM" id="MobiDB-lite"/>
    </source>
</evidence>
<feature type="compositionally biased region" description="Low complexity" evidence="1">
    <location>
        <begin position="107"/>
        <end position="124"/>
    </location>
</feature>
<feature type="compositionally biased region" description="Low complexity" evidence="1">
    <location>
        <begin position="79"/>
        <end position="98"/>
    </location>
</feature>
<dbReference type="AlphaFoldDB" id="A0A8U0RHB0"/>
<gene>
    <name evidence="3" type="primary">LOC123388755</name>
</gene>
<feature type="compositionally biased region" description="Pro residues" evidence="1">
    <location>
        <begin position="125"/>
        <end position="138"/>
    </location>
</feature>
<evidence type="ECO:0000313" key="3">
    <source>
        <dbReference type="RefSeq" id="XP_044924938.1"/>
    </source>
</evidence>
<sequence length="384" mass="40341">MGARVAKHKGVRVGGTVRRSAPAPSGLGMSLRQGGKRKRLADPLEAPPAALPPPAPGPQERAGPALPGAPRPRTPRPRPALVRGGSGRLPSRSGNRSGPATDPPLPAGACPPAARASPRLRPVAPSAPPPPGEAPPPARRQAARKPLPAATRQSSTRVRGTRRDAPARARGERGARPRERGRVAASASARVPGRGCVGWGASEAAAAPQSRRDARASRRGSRRLRRRPWASGPRRESSACRLPGSGAAGRVPRAEWSPPQETRRDTGLSRGDRGRPDRSNPSGRPEWGLASGQVPPPEGRPGARRPPARHAGRARRRGRPCSPQRPPRPRPEGRSPRRAPPSRSPARPERREPGKPAPAVAARPPGSRGEEGGETLPFIVAFSP</sequence>
<accession>A0A8U0RHB0</accession>
<feature type="compositionally biased region" description="Basic and acidic residues" evidence="1">
    <location>
        <begin position="161"/>
        <end position="182"/>
    </location>
</feature>
<proteinExistence type="predicted"/>
<dbReference type="Proteomes" id="UP000000715">
    <property type="component" value="Unplaced"/>
</dbReference>
<feature type="compositionally biased region" description="Basic residues" evidence="1">
    <location>
        <begin position="217"/>
        <end position="228"/>
    </location>
</feature>
<dbReference type="RefSeq" id="XP_044924938.1">
    <property type="nucleotide sequence ID" value="XM_045069003.1"/>
</dbReference>
<keyword evidence="2" id="KW-1185">Reference proteome</keyword>
<feature type="region of interest" description="Disordered" evidence="1">
    <location>
        <begin position="1"/>
        <end position="384"/>
    </location>
</feature>
<feature type="compositionally biased region" description="Low complexity" evidence="1">
    <location>
        <begin position="183"/>
        <end position="194"/>
    </location>
</feature>
<feature type="compositionally biased region" description="Basic residues" evidence="1">
    <location>
        <begin position="1"/>
        <end position="11"/>
    </location>
</feature>
<reference evidence="3" key="1">
    <citation type="submission" date="2025-08" db="UniProtKB">
        <authorList>
            <consortium name="RefSeq"/>
        </authorList>
    </citation>
    <scope>IDENTIFICATION</scope>
    <source>
        <tissue evidence="3">Brain</tissue>
    </source>
</reference>